<organism evidence="1 2">
    <name type="scientific">Streptomyces sirii</name>
    <dbReference type="NCBI Taxonomy" id="3127701"/>
    <lineage>
        <taxon>Bacteria</taxon>
        <taxon>Bacillati</taxon>
        <taxon>Actinomycetota</taxon>
        <taxon>Actinomycetes</taxon>
        <taxon>Kitasatosporales</taxon>
        <taxon>Streptomycetaceae</taxon>
        <taxon>Streptomyces</taxon>
    </lineage>
</organism>
<keyword evidence="2" id="KW-1185">Reference proteome</keyword>
<dbReference type="EMBL" id="CP147982">
    <property type="protein sequence ID" value="WXK75500.1"/>
    <property type="molecule type" value="Genomic_DNA"/>
</dbReference>
<dbReference type="InterPro" id="IPR012340">
    <property type="entry name" value="NA-bd_OB-fold"/>
</dbReference>
<accession>A0ABZ2QGC3</accession>
<proteinExistence type="predicted"/>
<evidence type="ECO:0000313" key="2">
    <source>
        <dbReference type="Proteomes" id="UP001626628"/>
    </source>
</evidence>
<gene>
    <name evidence="1" type="ORF">WAB15_05705</name>
</gene>
<dbReference type="RefSeq" id="WP_399147420.1">
    <property type="nucleotide sequence ID" value="NZ_CP147982.1"/>
</dbReference>
<protein>
    <submittedName>
        <fullName evidence="1">Uncharacterized protein</fullName>
    </submittedName>
</protein>
<evidence type="ECO:0000313" key="1">
    <source>
        <dbReference type="EMBL" id="WXK75500.1"/>
    </source>
</evidence>
<reference evidence="1 2" key="1">
    <citation type="submission" date="2024-03" db="EMBL/GenBank/DDBJ databases">
        <title>The complete genome of Streptomyces sirii sp.nov.</title>
        <authorList>
            <person name="Zakalyukina Y.V."/>
            <person name="Belik A.R."/>
            <person name="Biryukov M.V."/>
            <person name="Baturina O.A."/>
            <person name="Kabilov M.R."/>
        </authorList>
    </citation>
    <scope>NUCLEOTIDE SEQUENCE [LARGE SCALE GENOMIC DNA]</scope>
    <source>
        <strain evidence="1 2">BP-8</strain>
    </source>
</reference>
<sequence length="74" mass="7779">MSARDDTDFDPIGAIGRVTVSIPSDGPGEVLLPVRGGTEAFAAWSREPIARHTQVVVVDHTSARSVIVAPLPTD</sequence>
<name>A0ABZ2QGC3_9ACTN</name>
<dbReference type="Proteomes" id="UP001626628">
    <property type="component" value="Chromosome"/>
</dbReference>
<dbReference type="Gene3D" id="2.40.50.140">
    <property type="entry name" value="Nucleic acid-binding proteins"/>
    <property type="match status" value="1"/>
</dbReference>